<feature type="transmembrane region" description="Helical" evidence="1">
    <location>
        <begin position="6"/>
        <end position="26"/>
    </location>
</feature>
<sequence>MAIPPPAVIILAMVGGGFLVLVAAAIHRTMSNRVQRNPMQRYPEQDNYMRQVRQQNLDNMMPAYMKPGMTHSVPYSMPYTEESGSRV</sequence>
<accession>A0A2K1QGS5</accession>
<organism evidence="2 3">
    <name type="scientific">Sphaceloma murrayae</name>
    <dbReference type="NCBI Taxonomy" id="2082308"/>
    <lineage>
        <taxon>Eukaryota</taxon>
        <taxon>Fungi</taxon>
        <taxon>Dikarya</taxon>
        <taxon>Ascomycota</taxon>
        <taxon>Pezizomycotina</taxon>
        <taxon>Dothideomycetes</taxon>
        <taxon>Dothideomycetidae</taxon>
        <taxon>Myriangiales</taxon>
        <taxon>Elsinoaceae</taxon>
        <taxon>Sphaceloma</taxon>
    </lineage>
</organism>
<keyword evidence="1" id="KW-0472">Membrane</keyword>
<keyword evidence="1" id="KW-1133">Transmembrane helix</keyword>
<evidence type="ECO:0000313" key="2">
    <source>
        <dbReference type="EMBL" id="PNS14354.1"/>
    </source>
</evidence>
<keyword evidence="1" id="KW-0812">Transmembrane</keyword>
<gene>
    <name evidence="2" type="ORF">CAC42_6867</name>
</gene>
<evidence type="ECO:0000313" key="3">
    <source>
        <dbReference type="Proteomes" id="UP000243797"/>
    </source>
</evidence>
<comment type="caution">
    <text evidence="2">The sequence shown here is derived from an EMBL/GenBank/DDBJ whole genome shotgun (WGS) entry which is preliminary data.</text>
</comment>
<keyword evidence="3" id="KW-1185">Reference proteome</keyword>
<reference evidence="2 3" key="1">
    <citation type="submission" date="2017-06" db="EMBL/GenBank/DDBJ databases">
        <title>Draft genome sequence of a variant of Elsinoe murrayae.</title>
        <authorList>
            <person name="Cheng Q."/>
        </authorList>
    </citation>
    <scope>NUCLEOTIDE SEQUENCE [LARGE SCALE GENOMIC DNA]</scope>
    <source>
        <strain evidence="2 3">CQ-2017a</strain>
    </source>
</reference>
<dbReference type="InParanoid" id="A0A2K1QGS5"/>
<evidence type="ECO:0000256" key="1">
    <source>
        <dbReference type="SAM" id="Phobius"/>
    </source>
</evidence>
<dbReference type="AlphaFoldDB" id="A0A2K1QGS5"/>
<dbReference type="OrthoDB" id="3923511at2759"/>
<protein>
    <submittedName>
        <fullName evidence="2">Brefeldin A resistance protein</fullName>
    </submittedName>
</protein>
<name>A0A2K1QGS5_9PEZI</name>
<dbReference type="EMBL" id="NKHZ01000088">
    <property type="protein sequence ID" value="PNS14354.1"/>
    <property type="molecule type" value="Genomic_DNA"/>
</dbReference>
<proteinExistence type="predicted"/>
<dbReference type="Proteomes" id="UP000243797">
    <property type="component" value="Unassembled WGS sequence"/>
</dbReference>